<organism evidence="1 2">
    <name type="scientific">Microbacterium foliorum</name>
    <dbReference type="NCBI Taxonomy" id="104336"/>
    <lineage>
        <taxon>Bacteria</taxon>
        <taxon>Bacillati</taxon>
        <taxon>Actinomycetota</taxon>
        <taxon>Actinomycetes</taxon>
        <taxon>Micrococcales</taxon>
        <taxon>Microbacteriaceae</taxon>
        <taxon>Microbacterium</taxon>
    </lineage>
</organism>
<evidence type="ECO:0000313" key="2">
    <source>
        <dbReference type="Proteomes" id="UP001249291"/>
    </source>
</evidence>
<dbReference type="Proteomes" id="UP001249291">
    <property type="component" value="Unassembled WGS sequence"/>
</dbReference>
<protein>
    <submittedName>
        <fullName evidence="1">Uncharacterized protein</fullName>
    </submittedName>
</protein>
<evidence type="ECO:0000313" key="1">
    <source>
        <dbReference type="EMBL" id="MDR6144104.1"/>
    </source>
</evidence>
<dbReference type="EMBL" id="JAVIZQ010000001">
    <property type="protein sequence ID" value="MDR6144104.1"/>
    <property type="molecule type" value="Genomic_DNA"/>
</dbReference>
<accession>A0ABU1HXS6</accession>
<proteinExistence type="predicted"/>
<reference evidence="1 2" key="1">
    <citation type="submission" date="2023-08" db="EMBL/GenBank/DDBJ databases">
        <title>Functional and genomic diversity of the sorghum phyllosphere microbiome.</title>
        <authorList>
            <person name="Shade A."/>
        </authorList>
    </citation>
    <scope>NUCLEOTIDE SEQUENCE [LARGE SCALE GENOMIC DNA]</scope>
    <source>
        <strain evidence="1 2">SORGH_AS_0445</strain>
    </source>
</reference>
<name>A0ABU1HXS6_9MICO</name>
<keyword evidence="2" id="KW-1185">Reference proteome</keyword>
<sequence length="50" mass="5726">MRDFLGVIEQKCTRDLELERLGGANARLFLLHVSEIGAVLDSEPVRQRSW</sequence>
<gene>
    <name evidence="1" type="ORF">QE375_003658</name>
</gene>
<comment type="caution">
    <text evidence="1">The sequence shown here is derived from an EMBL/GenBank/DDBJ whole genome shotgun (WGS) entry which is preliminary data.</text>
</comment>